<evidence type="ECO:0000313" key="4">
    <source>
        <dbReference type="EMBL" id="WAR11718.1"/>
    </source>
</evidence>
<sequence>MGIPPTPQGKTSSNPKKEAMGSWPPPVDDEFIGSQESEYDGYSPPSKRICYNAVNGNTNQNNCAWSHDTDWLQWDKDEVAERLNQAGLMDVAAVFKKECIVGEILPRIKDKHLDEMGIRPLGNKLRVQKFIEDVTRQTLQKDLRNKELLNTQGIGTLVHTRLVMPPSGIGTVHTRLVVPPSGIGTLEHTRLVMPPSCIGTLEHTKLVVPPSGIGTLEHTKLVVPPSGIGTLVHTRLVMPPSGIGTFVHTRLVMPLSGIGTFVHTRLVMPPSGIGTLEHTRYRNSCTHKVSYASLRYRNICTHKVSYASLRYRNSCTHKVFNDPIHGHIELHPLCVKIIDTPEFQRLRFLKQLGTCYFGMSFSGKIGARVTGHFHISLMENLFPLSYRIQNGSLEPEFDKYGLTEQDRVFIKEQIAGPSKPDQENWTLEGRPKDKSFLYEVVANKRNGIDVDKWDYFARDCHMLGIRNNFDHDRCIHFSRVLLEVGNLYDMFHTRQTLHRRAYQHKTTNIIEKMVTEALVKANDHIKFTGEDGKKLKMSESIHDMKAFSQMTDHVFNLILNSTEADLRESREILKKVLRRELYKCVGQTQTKDKILKELVNLDYGMKEKNPIDSVRFYSKDRPDVAVQIRKEQESSFIPGHFKEQQIRIYSKQVDPRSLEMVRKAFNSWCNDKNFPAPKGGDENSLELTPVEKGKASNSSNDTEGSDGHHRGESAKVTVNTKQSDSHRKSGNVSKNCLLFMFVRDVEIC</sequence>
<dbReference type="SUPFAM" id="SSF47769">
    <property type="entry name" value="SAM/Pointed domain"/>
    <property type="match status" value="1"/>
</dbReference>
<gene>
    <name evidence="4" type="ORF">MAR_025898</name>
</gene>
<dbReference type="InterPro" id="IPR050135">
    <property type="entry name" value="dGTPase-like"/>
</dbReference>
<accession>A0ABY7EP09</accession>
<keyword evidence="5" id="KW-1185">Reference proteome</keyword>
<dbReference type="Gene3D" id="1.10.3210.10">
    <property type="entry name" value="Hypothetical protein af1432"/>
    <property type="match status" value="2"/>
</dbReference>
<dbReference type="EMBL" id="CP111019">
    <property type="protein sequence ID" value="WAR11718.1"/>
    <property type="molecule type" value="Genomic_DNA"/>
</dbReference>
<name>A0ABY7EP09_MYAAR</name>
<evidence type="ECO:0000313" key="5">
    <source>
        <dbReference type="Proteomes" id="UP001164746"/>
    </source>
</evidence>
<dbReference type="Proteomes" id="UP001164746">
    <property type="component" value="Chromosome 8"/>
</dbReference>
<organism evidence="4 5">
    <name type="scientific">Mya arenaria</name>
    <name type="common">Soft-shell clam</name>
    <dbReference type="NCBI Taxonomy" id="6604"/>
    <lineage>
        <taxon>Eukaryota</taxon>
        <taxon>Metazoa</taxon>
        <taxon>Spiralia</taxon>
        <taxon>Lophotrochozoa</taxon>
        <taxon>Mollusca</taxon>
        <taxon>Bivalvia</taxon>
        <taxon>Autobranchia</taxon>
        <taxon>Heteroconchia</taxon>
        <taxon>Euheterodonta</taxon>
        <taxon>Imparidentia</taxon>
        <taxon>Neoheterodontei</taxon>
        <taxon>Myida</taxon>
        <taxon>Myoidea</taxon>
        <taxon>Myidae</taxon>
        <taxon>Mya</taxon>
    </lineage>
</organism>
<evidence type="ECO:0000256" key="1">
    <source>
        <dbReference type="ARBA" id="ARBA00023134"/>
    </source>
</evidence>
<dbReference type="InterPro" id="IPR013761">
    <property type="entry name" value="SAM/pointed_sf"/>
</dbReference>
<proteinExistence type="predicted"/>
<dbReference type="PANTHER" id="PTHR11373">
    <property type="entry name" value="DEOXYNUCLEOSIDE TRIPHOSPHATE TRIPHOSPHOHYDROLASE"/>
    <property type="match status" value="1"/>
</dbReference>
<keyword evidence="1" id="KW-0342">GTP-binding</keyword>
<feature type="region of interest" description="Disordered" evidence="2">
    <location>
        <begin position="676"/>
        <end position="729"/>
    </location>
</feature>
<dbReference type="SMART" id="SM00454">
    <property type="entry name" value="SAM"/>
    <property type="match status" value="1"/>
</dbReference>
<dbReference type="InterPro" id="IPR001660">
    <property type="entry name" value="SAM"/>
</dbReference>
<reference evidence="4" key="1">
    <citation type="submission" date="2022-11" db="EMBL/GenBank/DDBJ databases">
        <title>Centuries of genome instability and evolution in soft-shell clam transmissible cancer (bioRxiv).</title>
        <authorList>
            <person name="Hart S.F.M."/>
            <person name="Yonemitsu M.A."/>
            <person name="Giersch R.M."/>
            <person name="Beal B.F."/>
            <person name="Arriagada G."/>
            <person name="Davis B.W."/>
            <person name="Ostrander E.A."/>
            <person name="Goff S.P."/>
            <person name="Metzger M.J."/>
        </authorList>
    </citation>
    <scope>NUCLEOTIDE SEQUENCE</scope>
    <source>
        <strain evidence="4">MELC-2E11</strain>
        <tissue evidence="4">Siphon/mantle</tissue>
    </source>
</reference>
<dbReference type="Gene3D" id="3.30.70.2760">
    <property type="match status" value="1"/>
</dbReference>
<dbReference type="PANTHER" id="PTHR11373:SF4">
    <property type="entry name" value="DEOXYNUCLEOSIDE TRIPHOSPHATE TRIPHOSPHOHYDROLASE SAMHD1"/>
    <property type="match status" value="1"/>
</dbReference>
<dbReference type="Gene3D" id="1.10.150.50">
    <property type="entry name" value="Transcription Factor, Ets-1"/>
    <property type="match status" value="1"/>
</dbReference>
<dbReference type="SUPFAM" id="SSF109604">
    <property type="entry name" value="HD-domain/PDEase-like"/>
    <property type="match status" value="1"/>
</dbReference>
<evidence type="ECO:0000256" key="2">
    <source>
        <dbReference type="SAM" id="MobiDB-lite"/>
    </source>
</evidence>
<feature type="region of interest" description="Disordered" evidence="2">
    <location>
        <begin position="1"/>
        <end position="42"/>
    </location>
</feature>
<keyword evidence="1" id="KW-0547">Nucleotide-binding</keyword>
<protein>
    <submittedName>
        <fullName evidence="4">SAMH1-like protein</fullName>
    </submittedName>
</protein>
<evidence type="ECO:0000259" key="3">
    <source>
        <dbReference type="PROSITE" id="PS50105"/>
    </source>
</evidence>
<dbReference type="PROSITE" id="PS50105">
    <property type="entry name" value="SAM_DOMAIN"/>
    <property type="match status" value="1"/>
</dbReference>
<feature type="domain" description="SAM" evidence="3">
    <location>
        <begin position="74"/>
        <end position="137"/>
    </location>
</feature>